<dbReference type="PROSITE" id="PS00211">
    <property type="entry name" value="ABC_TRANSPORTER_1"/>
    <property type="match status" value="1"/>
</dbReference>
<comment type="caution">
    <text evidence="6">The sequence shown here is derived from an EMBL/GenBank/DDBJ whole genome shotgun (WGS) entry which is preliminary data.</text>
</comment>
<dbReference type="InterPro" id="IPR027417">
    <property type="entry name" value="P-loop_NTPase"/>
</dbReference>
<dbReference type="AlphaFoldDB" id="A0A3E0HL65"/>
<keyword evidence="2" id="KW-0813">Transport</keyword>
<name>A0A3E0HL65_9PSEU</name>
<dbReference type="Pfam" id="PF00005">
    <property type="entry name" value="ABC_tran"/>
    <property type="match status" value="1"/>
</dbReference>
<keyword evidence="4 6" id="KW-0067">ATP-binding</keyword>
<comment type="similarity">
    <text evidence="1">Belongs to the ABC transporter superfamily.</text>
</comment>
<protein>
    <submittedName>
        <fullName evidence="6">ABC-2 type transport system ATP-binding protein</fullName>
    </submittedName>
</protein>
<dbReference type="SUPFAM" id="SSF52540">
    <property type="entry name" value="P-loop containing nucleoside triphosphate hydrolases"/>
    <property type="match status" value="1"/>
</dbReference>
<dbReference type="SMART" id="SM00382">
    <property type="entry name" value="AAA"/>
    <property type="match status" value="1"/>
</dbReference>
<evidence type="ECO:0000256" key="4">
    <source>
        <dbReference type="ARBA" id="ARBA00022840"/>
    </source>
</evidence>
<evidence type="ECO:0000313" key="6">
    <source>
        <dbReference type="EMBL" id="REH46956.1"/>
    </source>
</evidence>
<dbReference type="PANTHER" id="PTHR43335:SF4">
    <property type="entry name" value="ABC TRANSPORTER, ATP-BINDING PROTEIN"/>
    <property type="match status" value="1"/>
</dbReference>
<dbReference type="RefSeq" id="WP_116175995.1">
    <property type="nucleotide sequence ID" value="NZ_CP144375.1"/>
</dbReference>
<dbReference type="GO" id="GO:0005524">
    <property type="term" value="F:ATP binding"/>
    <property type="evidence" value="ECO:0007669"/>
    <property type="project" value="UniProtKB-KW"/>
</dbReference>
<dbReference type="InterPro" id="IPR003593">
    <property type="entry name" value="AAA+_ATPase"/>
</dbReference>
<proteinExistence type="inferred from homology"/>
<dbReference type="PANTHER" id="PTHR43335">
    <property type="entry name" value="ABC TRANSPORTER, ATP-BINDING PROTEIN"/>
    <property type="match status" value="1"/>
</dbReference>
<feature type="domain" description="ABC transporter" evidence="5">
    <location>
        <begin position="2"/>
        <end position="227"/>
    </location>
</feature>
<dbReference type="InterPro" id="IPR003439">
    <property type="entry name" value="ABC_transporter-like_ATP-bd"/>
</dbReference>
<gene>
    <name evidence="6" type="ORF">BCF44_106120</name>
</gene>
<accession>A0A3E0HL65</accession>
<evidence type="ECO:0000256" key="1">
    <source>
        <dbReference type="ARBA" id="ARBA00005417"/>
    </source>
</evidence>
<dbReference type="PROSITE" id="PS50893">
    <property type="entry name" value="ABC_TRANSPORTER_2"/>
    <property type="match status" value="1"/>
</dbReference>
<dbReference type="InterPro" id="IPR017871">
    <property type="entry name" value="ABC_transporter-like_CS"/>
</dbReference>
<sequence>MIEADELTKTYGRRRAVDQLTFRILPGRVTGFLGPNGAGKSTAIRLILGLDSPTHGRVRVDGRPYRGLDRPLRQVGALLDANAVHGGRRARDHLRWLAQTNDIPHGRVAEVLRLTGLAEVGHRRVGGFSLGMKQRLGIAAALLGDPQILIFDEPVNGLDPDGVHWIRGLIRSLAAEGRTVLISSHLMSEMQLTADHVLILARGRLLSDSGMAELVRSGCGDVLVRAAGDTPLAALLTARGATVAPEPGQGLAVTGLDPGEIAAVAATHGIALVELTPRAPSLEEVFRRITDPELQYRAEPHREDAR</sequence>
<organism evidence="6 7">
    <name type="scientific">Kutzneria buriramensis</name>
    <dbReference type="NCBI Taxonomy" id="1045776"/>
    <lineage>
        <taxon>Bacteria</taxon>
        <taxon>Bacillati</taxon>
        <taxon>Actinomycetota</taxon>
        <taxon>Actinomycetes</taxon>
        <taxon>Pseudonocardiales</taxon>
        <taxon>Pseudonocardiaceae</taxon>
        <taxon>Kutzneria</taxon>
    </lineage>
</organism>
<dbReference type="Proteomes" id="UP000256269">
    <property type="component" value="Unassembled WGS sequence"/>
</dbReference>
<evidence type="ECO:0000259" key="5">
    <source>
        <dbReference type="PROSITE" id="PS50893"/>
    </source>
</evidence>
<dbReference type="EMBL" id="QUNO01000006">
    <property type="protein sequence ID" value="REH46956.1"/>
    <property type="molecule type" value="Genomic_DNA"/>
</dbReference>
<dbReference type="GO" id="GO:0016887">
    <property type="term" value="F:ATP hydrolysis activity"/>
    <property type="evidence" value="ECO:0007669"/>
    <property type="project" value="InterPro"/>
</dbReference>
<dbReference type="OrthoDB" id="9804819at2"/>
<evidence type="ECO:0000313" key="7">
    <source>
        <dbReference type="Proteomes" id="UP000256269"/>
    </source>
</evidence>
<keyword evidence="7" id="KW-1185">Reference proteome</keyword>
<evidence type="ECO:0000256" key="3">
    <source>
        <dbReference type="ARBA" id="ARBA00022741"/>
    </source>
</evidence>
<evidence type="ECO:0000256" key="2">
    <source>
        <dbReference type="ARBA" id="ARBA00022448"/>
    </source>
</evidence>
<keyword evidence="3" id="KW-0547">Nucleotide-binding</keyword>
<reference evidence="6 7" key="1">
    <citation type="submission" date="2018-08" db="EMBL/GenBank/DDBJ databases">
        <title>Genomic Encyclopedia of Archaeal and Bacterial Type Strains, Phase II (KMG-II): from individual species to whole genera.</title>
        <authorList>
            <person name="Goeker M."/>
        </authorList>
    </citation>
    <scope>NUCLEOTIDE SEQUENCE [LARGE SCALE GENOMIC DNA]</scope>
    <source>
        <strain evidence="6 7">DSM 45791</strain>
    </source>
</reference>
<dbReference type="Gene3D" id="3.40.50.300">
    <property type="entry name" value="P-loop containing nucleotide triphosphate hydrolases"/>
    <property type="match status" value="1"/>
</dbReference>